<dbReference type="EMBL" id="VLXZ01000004">
    <property type="protein sequence ID" value="TSB47105.1"/>
    <property type="molecule type" value="Genomic_DNA"/>
</dbReference>
<gene>
    <name evidence="1" type="ORF">FN960_08810</name>
</gene>
<evidence type="ECO:0000313" key="2">
    <source>
        <dbReference type="Proteomes" id="UP000318521"/>
    </source>
</evidence>
<dbReference type="Proteomes" id="UP000318521">
    <property type="component" value="Unassembled WGS sequence"/>
</dbReference>
<sequence length="158" mass="18216">MRRMWIVVLGVILSVTSVFILHSFVVESKEVNRDMANEQLGEIFLGGNIDELDPSSIKELPDQNDSSYASFTYYDMIFSVNEINQIIYVSTFHRGIKTNEGISVGDHKNKVMTQYGSDYHSETNSDQDLILSYLDKQAEIRFWLDENGVIYFIELKKL</sequence>
<protein>
    <submittedName>
        <fullName evidence="1">Uncharacterized protein</fullName>
    </submittedName>
</protein>
<comment type="caution">
    <text evidence="1">The sequence shown here is derived from an EMBL/GenBank/DDBJ whole genome shotgun (WGS) entry which is preliminary data.</text>
</comment>
<keyword evidence="2" id="KW-1185">Reference proteome</keyword>
<dbReference type="OrthoDB" id="1912519at2"/>
<proteinExistence type="predicted"/>
<organism evidence="1 2">
    <name type="scientific">Alkalicoccobacillus porphyridii</name>
    <dbReference type="NCBI Taxonomy" id="2597270"/>
    <lineage>
        <taxon>Bacteria</taxon>
        <taxon>Bacillati</taxon>
        <taxon>Bacillota</taxon>
        <taxon>Bacilli</taxon>
        <taxon>Bacillales</taxon>
        <taxon>Bacillaceae</taxon>
        <taxon>Alkalicoccobacillus</taxon>
    </lineage>
</organism>
<name>A0A554A096_9BACI</name>
<accession>A0A554A096</accession>
<reference evidence="1 2" key="1">
    <citation type="submission" date="2019-07" db="EMBL/GenBank/DDBJ databases">
        <authorList>
            <person name="Park Y.J."/>
            <person name="Jeong S.E."/>
            <person name="Jung H.S."/>
        </authorList>
    </citation>
    <scope>NUCLEOTIDE SEQUENCE [LARGE SCALE GENOMIC DNA]</scope>
    <source>
        <strain evidence="2">P16(2019)</strain>
    </source>
</reference>
<evidence type="ECO:0000313" key="1">
    <source>
        <dbReference type="EMBL" id="TSB47105.1"/>
    </source>
</evidence>
<dbReference type="RefSeq" id="WP_143848335.1">
    <property type="nucleotide sequence ID" value="NZ_VLXZ01000004.1"/>
</dbReference>
<dbReference type="AlphaFoldDB" id="A0A554A096"/>